<gene>
    <name evidence="2" type="ORF">SAMN05216207_102687</name>
</gene>
<reference evidence="2 3" key="1">
    <citation type="submission" date="2016-10" db="EMBL/GenBank/DDBJ databases">
        <authorList>
            <person name="de Groot N.N."/>
        </authorList>
    </citation>
    <scope>NUCLEOTIDE SEQUENCE [LARGE SCALE GENOMIC DNA]</scope>
    <source>
        <strain evidence="2 3">CGMCC 4.1877</strain>
    </source>
</reference>
<organism evidence="2 3">
    <name type="scientific">Pseudonocardia ammonioxydans</name>
    <dbReference type="NCBI Taxonomy" id="260086"/>
    <lineage>
        <taxon>Bacteria</taxon>
        <taxon>Bacillati</taxon>
        <taxon>Actinomycetota</taxon>
        <taxon>Actinomycetes</taxon>
        <taxon>Pseudonocardiales</taxon>
        <taxon>Pseudonocardiaceae</taxon>
        <taxon>Pseudonocardia</taxon>
    </lineage>
</organism>
<proteinExistence type="predicted"/>
<dbReference type="AlphaFoldDB" id="A0A1I5DLC8"/>
<name>A0A1I5DLC8_PSUAM</name>
<dbReference type="Proteomes" id="UP000199614">
    <property type="component" value="Unassembled WGS sequence"/>
</dbReference>
<dbReference type="STRING" id="260086.SAMN05216207_102687"/>
<feature type="region of interest" description="Disordered" evidence="1">
    <location>
        <begin position="40"/>
        <end position="69"/>
    </location>
</feature>
<sequence>MSTSVISRVLGGLRRMPKGFPADGRQLGLGLAAALDAQRARGAEPLDRPLDDLRGSDRAGGPGVDAPAR</sequence>
<dbReference type="EMBL" id="FOUY01000026">
    <property type="protein sequence ID" value="SFN99601.1"/>
    <property type="molecule type" value="Genomic_DNA"/>
</dbReference>
<protein>
    <submittedName>
        <fullName evidence="2">Uncharacterized protein</fullName>
    </submittedName>
</protein>
<dbReference type="RefSeq" id="WP_093348819.1">
    <property type="nucleotide sequence ID" value="NZ_FOUY01000026.1"/>
</dbReference>
<feature type="compositionally biased region" description="Basic and acidic residues" evidence="1">
    <location>
        <begin position="40"/>
        <end position="57"/>
    </location>
</feature>
<evidence type="ECO:0000313" key="3">
    <source>
        <dbReference type="Proteomes" id="UP000199614"/>
    </source>
</evidence>
<evidence type="ECO:0000313" key="2">
    <source>
        <dbReference type="EMBL" id="SFN99601.1"/>
    </source>
</evidence>
<accession>A0A1I5DLC8</accession>
<keyword evidence="3" id="KW-1185">Reference proteome</keyword>
<evidence type="ECO:0000256" key="1">
    <source>
        <dbReference type="SAM" id="MobiDB-lite"/>
    </source>
</evidence>